<dbReference type="Pfam" id="PF01053">
    <property type="entry name" value="Cys_Met_Meta_PP"/>
    <property type="match status" value="1"/>
</dbReference>
<proteinExistence type="inferred from homology"/>
<dbReference type="PANTHER" id="PTHR11808:SF15">
    <property type="entry name" value="CYSTATHIONINE GAMMA-LYASE"/>
    <property type="match status" value="1"/>
</dbReference>
<protein>
    <submittedName>
        <fullName evidence="5">Trans-sulfuration enzyme family protein</fullName>
    </submittedName>
</protein>
<gene>
    <name evidence="5" type="ORF">ACFQ3N_14500</name>
</gene>
<dbReference type="Proteomes" id="UP001597040">
    <property type="component" value="Unassembled WGS sequence"/>
</dbReference>
<organism evidence="5 6">
    <name type="scientific">Virgibacillus byunsanensis</name>
    <dbReference type="NCBI Taxonomy" id="570945"/>
    <lineage>
        <taxon>Bacteria</taxon>
        <taxon>Bacillati</taxon>
        <taxon>Bacillota</taxon>
        <taxon>Bacilli</taxon>
        <taxon>Bacillales</taxon>
        <taxon>Bacillaceae</taxon>
        <taxon>Virgibacillus</taxon>
    </lineage>
</organism>
<evidence type="ECO:0000313" key="6">
    <source>
        <dbReference type="Proteomes" id="UP001597040"/>
    </source>
</evidence>
<name>A0ABW3LQH7_9BACI</name>
<evidence type="ECO:0000256" key="1">
    <source>
        <dbReference type="ARBA" id="ARBA00001933"/>
    </source>
</evidence>
<evidence type="ECO:0000256" key="4">
    <source>
        <dbReference type="RuleBase" id="RU362118"/>
    </source>
</evidence>
<comment type="caution">
    <text evidence="5">The sequence shown here is derived from an EMBL/GenBank/DDBJ whole genome shotgun (WGS) entry which is preliminary data.</text>
</comment>
<comment type="cofactor">
    <cofactor evidence="1 4">
        <name>pyridoxal 5'-phosphate</name>
        <dbReference type="ChEBI" id="CHEBI:597326"/>
    </cofactor>
</comment>
<sequence>MRFETKAIHSGRLIDKSTSSVTMPIHLSTTFERAQDGSYQNEFVYSRENNPNRRALEDCLTSLEDGHDCVAFASGMAAITSLIEALPTDKPRRVIMPIDMYYGIRSLLSDTDIGLNFDIEIVDMTDLNNVEKAIKMAPTGLVWIETPSNPLLKVTDIEAVAQIAQEAGAYTVVDNTWATPVLQRPLSLGVDFSLHAVTKYIGGHSDLMIGAAIAKSDSPMLANLRAWQHSKGAVPSPFECWLALRGVQSLAQRMATHCSNTSAIADFLEHHPNIEAVHYPGLAEHPGHHIAARQMSSFGGMLSFQVKGGQDEAMAVAAKVHLFTRATSLGGTHSLIEHRASVEGSTSMAPSNLLRVSVGLEHVDDLKEDLLQALE</sequence>
<dbReference type="Gene3D" id="3.40.640.10">
    <property type="entry name" value="Type I PLP-dependent aspartate aminotransferase-like (Major domain)"/>
    <property type="match status" value="1"/>
</dbReference>
<dbReference type="InterPro" id="IPR000277">
    <property type="entry name" value="Cys/Met-Metab_PyrdxlP-dep_enz"/>
</dbReference>
<dbReference type="CDD" id="cd00614">
    <property type="entry name" value="CGS_like"/>
    <property type="match status" value="1"/>
</dbReference>
<dbReference type="InterPro" id="IPR015421">
    <property type="entry name" value="PyrdxlP-dep_Trfase_major"/>
</dbReference>
<evidence type="ECO:0000256" key="2">
    <source>
        <dbReference type="ARBA" id="ARBA00009077"/>
    </source>
</evidence>
<keyword evidence="3 4" id="KW-0663">Pyridoxal phosphate</keyword>
<dbReference type="Gene3D" id="3.90.1150.10">
    <property type="entry name" value="Aspartate Aminotransferase, domain 1"/>
    <property type="match status" value="1"/>
</dbReference>
<dbReference type="SUPFAM" id="SSF53383">
    <property type="entry name" value="PLP-dependent transferases"/>
    <property type="match status" value="1"/>
</dbReference>
<dbReference type="EMBL" id="JBHTKJ010000040">
    <property type="protein sequence ID" value="MFD1039596.1"/>
    <property type="molecule type" value="Genomic_DNA"/>
</dbReference>
<reference evidence="6" key="1">
    <citation type="journal article" date="2019" name="Int. J. Syst. Evol. Microbiol.">
        <title>The Global Catalogue of Microorganisms (GCM) 10K type strain sequencing project: providing services to taxonomists for standard genome sequencing and annotation.</title>
        <authorList>
            <consortium name="The Broad Institute Genomics Platform"/>
            <consortium name="The Broad Institute Genome Sequencing Center for Infectious Disease"/>
            <person name="Wu L."/>
            <person name="Ma J."/>
        </authorList>
    </citation>
    <scope>NUCLEOTIDE SEQUENCE [LARGE SCALE GENOMIC DNA]</scope>
    <source>
        <strain evidence="6">CCUG 56754</strain>
    </source>
</reference>
<accession>A0ABW3LQH7</accession>
<dbReference type="InterPro" id="IPR015422">
    <property type="entry name" value="PyrdxlP-dep_Trfase_small"/>
</dbReference>
<evidence type="ECO:0000256" key="3">
    <source>
        <dbReference type="ARBA" id="ARBA00022898"/>
    </source>
</evidence>
<dbReference type="PANTHER" id="PTHR11808">
    <property type="entry name" value="TRANS-SULFURATION ENZYME FAMILY MEMBER"/>
    <property type="match status" value="1"/>
</dbReference>
<dbReference type="InterPro" id="IPR015424">
    <property type="entry name" value="PyrdxlP-dep_Trfase"/>
</dbReference>
<evidence type="ECO:0000313" key="5">
    <source>
        <dbReference type="EMBL" id="MFD1039596.1"/>
    </source>
</evidence>
<comment type="similarity">
    <text evidence="2 4">Belongs to the trans-sulfuration enzymes family.</text>
</comment>
<dbReference type="RefSeq" id="WP_390363255.1">
    <property type="nucleotide sequence ID" value="NZ_JBHTKJ010000040.1"/>
</dbReference>
<dbReference type="PIRSF" id="PIRSF001434">
    <property type="entry name" value="CGS"/>
    <property type="match status" value="1"/>
</dbReference>
<keyword evidence="6" id="KW-1185">Reference proteome</keyword>